<sequence>MPATCWASTLNCKLGLRPSILRKVPCSVHSLNLAGTSAAESCATTAVLLIIYDQVKKRSLKFLRVSPTPAGLLVLTLSFERSYPEFKSALEAIAADSIQTLTIREEANGLFEKFDKLETAVLTMIKTTVLERMS</sequence>
<dbReference type="Proteomes" id="UP001234178">
    <property type="component" value="Unassembled WGS sequence"/>
</dbReference>
<organism evidence="1 2">
    <name type="scientific">Daphnia magna</name>
    <dbReference type="NCBI Taxonomy" id="35525"/>
    <lineage>
        <taxon>Eukaryota</taxon>
        <taxon>Metazoa</taxon>
        <taxon>Ecdysozoa</taxon>
        <taxon>Arthropoda</taxon>
        <taxon>Crustacea</taxon>
        <taxon>Branchiopoda</taxon>
        <taxon>Diplostraca</taxon>
        <taxon>Cladocera</taxon>
        <taxon>Anomopoda</taxon>
        <taxon>Daphniidae</taxon>
        <taxon>Daphnia</taxon>
    </lineage>
</organism>
<dbReference type="EMBL" id="JAOYFB010000037">
    <property type="protein sequence ID" value="KAK4024704.1"/>
    <property type="molecule type" value="Genomic_DNA"/>
</dbReference>
<name>A0ABR0AHV6_9CRUS</name>
<evidence type="ECO:0000313" key="1">
    <source>
        <dbReference type="EMBL" id="KAK4024704.1"/>
    </source>
</evidence>
<comment type="caution">
    <text evidence="1">The sequence shown here is derived from an EMBL/GenBank/DDBJ whole genome shotgun (WGS) entry which is preliminary data.</text>
</comment>
<gene>
    <name evidence="1" type="ORF">OUZ56_010126</name>
</gene>
<reference evidence="1 2" key="1">
    <citation type="journal article" date="2023" name="Nucleic Acids Res.">
        <title>The hologenome of Daphnia magna reveals possible DNA methylation and microbiome-mediated evolution of the host genome.</title>
        <authorList>
            <person name="Chaturvedi A."/>
            <person name="Li X."/>
            <person name="Dhandapani V."/>
            <person name="Marshall H."/>
            <person name="Kissane S."/>
            <person name="Cuenca-Cambronero M."/>
            <person name="Asole G."/>
            <person name="Calvet F."/>
            <person name="Ruiz-Romero M."/>
            <person name="Marangio P."/>
            <person name="Guigo R."/>
            <person name="Rago D."/>
            <person name="Mirbahai L."/>
            <person name="Eastwood N."/>
            <person name="Colbourne J.K."/>
            <person name="Zhou J."/>
            <person name="Mallon E."/>
            <person name="Orsini L."/>
        </authorList>
    </citation>
    <scope>NUCLEOTIDE SEQUENCE [LARGE SCALE GENOMIC DNA]</scope>
    <source>
        <strain evidence="1">LRV0_1</strain>
    </source>
</reference>
<accession>A0ABR0AHV6</accession>
<proteinExistence type="predicted"/>
<evidence type="ECO:0000313" key="2">
    <source>
        <dbReference type="Proteomes" id="UP001234178"/>
    </source>
</evidence>
<keyword evidence="2" id="KW-1185">Reference proteome</keyword>
<protein>
    <submittedName>
        <fullName evidence="1">Uncharacterized protein</fullName>
    </submittedName>
</protein>